<accession>A0ABT5H825</accession>
<reference evidence="2 3" key="1">
    <citation type="submission" date="2023-01" db="EMBL/GenBank/DDBJ databases">
        <title>Exploring GABA producing Bacteroides strains toward improving mental health.</title>
        <authorList>
            <person name="Yousuf B."/>
            <person name="Bouhlel N.E."/>
            <person name="Mottawea W."/>
            <person name="Hammami R."/>
        </authorList>
    </citation>
    <scope>NUCLEOTIDE SEQUENCE [LARGE SCALE GENOMIC DNA]</scope>
    <source>
        <strain evidence="2 3">UO.H1054</strain>
    </source>
</reference>
<dbReference type="Pfam" id="PF09820">
    <property type="entry name" value="AAA-ATPase_like"/>
    <property type="match status" value="1"/>
</dbReference>
<dbReference type="Pfam" id="PF08011">
    <property type="entry name" value="PDDEXK_9"/>
    <property type="match status" value="1"/>
</dbReference>
<keyword evidence="3" id="KW-1185">Reference proteome</keyword>
<gene>
    <name evidence="2" type="ORF">PQG98_09985</name>
</gene>
<dbReference type="PANTHER" id="PTHR34825">
    <property type="entry name" value="CONSERVED PROTEIN, WITH A WEAK D-GALACTARATE DEHYDRATASE/ALTRONATE HYDROLASE DOMAIN"/>
    <property type="match status" value="1"/>
</dbReference>
<protein>
    <submittedName>
        <fullName evidence="2">ATP-binding protein</fullName>
    </submittedName>
</protein>
<organism evidence="2 3">
    <name type="scientific">Bacteroides zhangwenhongii</name>
    <dbReference type="NCBI Taxonomy" id="2650157"/>
    <lineage>
        <taxon>Bacteria</taxon>
        <taxon>Pseudomonadati</taxon>
        <taxon>Bacteroidota</taxon>
        <taxon>Bacteroidia</taxon>
        <taxon>Bacteroidales</taxon>
        <taxon>Bacteroidaceae</taxon>
        <taxon>Bacteroides</taxon>
    </lineage>
</organism>
<evidence type="ECO:0000313" key="3">
    <source>
        <dbReference type="Proteomes" id="UP001215398"/>
    </source>
</evidence>
<feature type="domain" description="AAA-ATPase-like" evidence="1">
    <location>
        <begin position="8"/>
        <end position="223"/>
    </location>
</feature>
<name>A0ABT5H825_9BACE</name>
<dbReference type="Proteomes" id="UP001215398">
    <property type="component" value="Unassembled WGS sequence"/>
</dbReference>
<dbReference type="RefSeq" id="WP_272720386.1">
    <property type="nucleotide sequence ID" value="NZ_JAQPYS010000056.1"/>
</dbReference>
<dbReference type="InterPro" id="IPR018631">
    <property type="entry name" value="AAA-ATPase-like_dom"/>
</dbReference>
<keyword evidence="2" id="KW-0547">Nucleotide-binding</keyword>
<dbReference type="EMBL" id="JAQPYS010000056">
    <property type="protein sequence ID" value="MDC7136664.1"/>
    <property type="molecule type" value="Genomic_DNA"/>
</dbReference>
<keyword evidence="2" id="KW-0067">ATP-binding</keyword>
<evidence type="ECO:0000313" key="2">
    <source>
        <dbReference type="EMBL" id="MDC7136664.1"/>
    </source>
</evidence>
<dbReference type="PANTHER" id="PTHR34825:SF2">
    <property type="entry name" value="AAA-ATPASE-LIKE DOMAIN-CONTAINING PROTEIN"/>
    <property type="match status" value="1"/>
</dbReference>
<proteinExistence type="predicted"/>
<evidence type="ECO:0000259" key="1">
    <source>
        <dbReference type="Pfam" id="PF09820"/>
    </source>
</evidence>
<dbReference type="InterPro" id="IPR012547">
    <property type="entry name" value="PDDEXK_9"/>
</dbReference>
<sequence>MENVKRIPYGVSNFVTVMEQNLYYVDKTMFLPLLENQPNYLFFIRPRRFGKSLLIGMLRSYYDIAMKERFQNLFGSLWIGRQPTPLQGKYQVVYLDFSRIGGNIEALERNFNDYCCLVLNDVASTYESYYYPGFAEEVKKLEGYANKLNYLDLQAKKTGALLYLIIDEYDNFTNTVLNEKGEEIYHALTHASGFYRDVFKKFKGMFDRIFMTGVSPVTLDDLTSGFNIGWNISTEPQFNMLLGFSEVEVREMFRYYKEAGQLNGDIEEMIAEMKPWYDNYCFAKQCLDKDPRMFNSDMVLYYLRNYITYGHSPEMMIDPNTRTDYGKMQKLIRLDKLDENRKGVLFKIAEEGQIVTDLFTTFPAKMLTDEKIFPSLLFYYGMLTIVGTYRTRLVLGIPNNNVRKQYYEYLLEEYQSHQSIDLNKLTDLCGDMAYDGHWREALVFIAHAYVENSSVRSGIEGERNIQGFFTAYLSLNVYYLLAPELELNHGFCDLFLMPDLQRYNDVAHSYILELKYLSVKDFDSKAESQWAEAVEQIKGYAIAPRVRQLTQGTQLHCIVMQFRGWELMKMEEVSYISSNA</sequence>
<dbReference type="GO" id="GO:0005524">
    <property type="term" value="F:ATP binding"/>
    <property type="evidence" value="ECO:0007669"/>
    <property type="project" value="UniProtKB-KW"/>
</dbReference>
<comment type="caution">
    <text evidence="2">The sequence shown here is derived from an EMBL/GenBank/DDBJ whole genome shotgun (WGS) entry which is preliminary data.</text>
</comment>